<protein>
    <submittedName>
        <fullName evidence="3">Uncharacterized protein</fullName>
    </submittedName>
</protein>
<dbReference type="PANTHER" id="PTHR21523:SF38">
    <property type="entry name" value="MLT-TEN (MLT-10) RELATED"/>
    <property type="match status" value="1"/>
</dbReference>
<dbReference type="Pfam" id="PF04870">
    <property type="entry name" value="Moulting_cycle"/>
    <property type="match status" value="1"/>
</dbReference>
<reference evidence="3" key="1">
    <citation type="submission" date="2024-02" db="UniProtKB">
        <authorList>
            <consortium name="WormBaseParasite"/>
        </authorList>
    </citation>
    <scope>IDENTIFICATION</scope>
</reference>
<keyword evidence="1" id="KW-0732">Signal</keyword>
<sequence>MIIFLALFFTLIAGNDHGNDGDESRKVLEVEQEELGNQWHVWSVKALLKAKAMNVYRDLPIIEKIVYEECIRGVKQLGALAVCVVRLLNERNRRKEYSLSLFKPSKPSLLKKILIQRRVLIALQRSNTTPRISFRKPTHRLSAEQWIERRRGKRSVNSLNPIDKFDVDRILRKAPKIANTYFRALMNNRAGFSSKNLENLRRLRNHFLKVDVCNEYLKMVNTENQEVLERFNLKSRTPTLRKDEAIFNSVMSMINKFTGHHLNEEKFSILSPSIFSIFPESQSQKHRPHFFSPNLLSFHRDGVFSMNDILKAATGTETSKHILLDAILEASGASEVLDEVLGKMKNEIREMNEVRYPLVQKMSRLDLAHLRAHQSLKVDQRKELDTKGYTFFEREQLEHLHGSGSDFLNGTSNDDMSAYLAMNKDEKEALLEKEIRQMAKLYEDQEAGASKRSKRQVESLQSVYVGDVEFITFKPMPFTNFINKGLALKVVTLSPSFWVFEFAAPQALNVFTLSPRAFVAAILSPNALIARTLSPIAFRADVLSPRALNSWVLSPTVFVAKVLTPRFLEPKVLSPEAMVIDVLSPGILSPNYMSDKFMGLVILSPSILSPKFHSEGKMLVEILSPAILGGSTAPQDPSAMARCRPNFGCL</sequence>
<dbReference type="AlphaFoldDB" id="A0AAF3ES56"/>
<evidence type="ECO:0000256" key="1">
    <source>
        <dbReference type="SAM" id="SignalP"/>
    </source>
</evidence>
<dbReference type="InterPro" id="IPR006954">
    <property type="entry name" value="Mlt-10-like"/>
</dbReference>
<feature type="signal peptide" evidence="1">
    <location>
        <begin position="1"/>
        <end position="18"/>
    </location>
</feature>
<accession>A0AAF3ES56</accession>
<feature type="chain" id="PRO_5041915279" evidence="1">
    <location>
        <begin position="19"/>
        <end position="650"/>
    </location>
</feature>
<proteinExistence type="predicted"/>
<dbReference type="WBParaSite" id="MBELARI_LOCUS16965">
    <property type="protein sequence ID" value="MBELARI_LOCUS16965"/>
    <property type="gene ID" value="MBELARI_LOCUS16965"/>
</dbReference>
<evidence type="ECO:0000313" key="2">
    <source>
        <dbReference type="Proteomes" id="UP000887575"/>
    </source>
</evidence>
<evidence type="ECO:0000313" key="3">
    <source>
        <dbReference type="WBParaSite" id="MBELARI_LOCUS16965"/>
    </source>
</evidence>
<dbReference type="PANTHER" id="PTHR21523">
    <property type="match status" value="1"/>
</dbReference>
<dbReference type="Proteomes" id="UP000887575">
    <property type="component" value="Unassembled WGS sequence"/>
</dbReference>
<name>A0AAF3ES56_9BILA</name>
<organism evidence="2 3">
    <name type="scientific">Mesorhabditis belari</name>
    <dbReference type="NCBI Taxonomy" id="2138241"/>
    <lineage>
        <taxon>Eukaryota</taxon>
        <taxon>Metazoa</taxon>
        <taxon>Ecdysozoa</taxon>
        <taxon>Nematoda</taxon>
        <taxon>Chromadorea</taxon>
        <taxon>Rhabditida</taxon>
        <taxon>Rhabditina</taxon>
        <taxon>Rhabditomorpha</taxon>
        <taxon>Rhabditoidea</taxon>
        <taxon>Rhabditidae</taxon>
        <taxon>Mesorhabditinae</taxon>
        <taxon>Mesorhabditis</taxon>
    </lineage>
</organism>
<keyword evidence="2" id="KW-1185">Reference proteome</keyword>